<feature type="signal peptide" evidence="2">
    <location>
        <begin position="1"/>
        <end position="31"/>
    </location>
</feature>
<reference evidence="3" key="1">
    <citation type="submission" date="2020-09" db="EMBL/GenBank/DDBJ databases">
        <authorList>
            <person name="Kikuchi T."/>
        </authorList>
    </citation>
    <scope>NUCLEOTIDE SEQUENCE</scope>
    <source>
        <strain evidence="3">SH1</strain>
    </source>
</reference>
<keyword evidence="4" id="KW-1185">Reference proteome</keyword>
<proteinExistence type="predicted"/>
<feature type="chain" id="PRO_5036220975" description="EF-hand domain-containing protein" evidence="2">
    <location>
        <begin position="32"/>
        <end position="395"/>
    </location>
</feature>
<organism evidence="3 4">
    <name type="scientific">Bursaphelenchus okinawaensis</name>
    <dbReference type="NCBI Taxonomy" id="465554"/>
    <lineage>
        <taxon>Eukaryota</taxon>
        <taxon>Metazoa</taxon>
        <taxon>Ecdysozoa</taxon>
        <taxon>Nematoda</taxon>
        <taxon>Chromadorea</taxon>
        <taxon>Rhabditida</taxon>
        <taxon>Tylenchina</taxon>
        <taxon>Tylenchomorpha</taxon>
        <taxon>Aphelenchoidea</taxon>
        <taxon>Aphelenchoididae</taxon>
        <taxon>Bursaphelenchus</taxon>
    </lineage>
</organism>
<name>A0A811KCM0_9BILA</name>
<dbReference type="AlphaFoldDB" id="A0A811KCM0"/>
<evidence type="ECO:0000256" key="1">
    <source>
        <dbReference type="SAM" id="MobiDB-lite"/>
    </source>
</evidence>
<feature type="compositionally biased region" description="Basic residues" evidence="1">
    <location>
        <begin position="335"/>
        <end position="353"/>
    </location>
</feature>
<evidence type="ECO:0000313" key="3">
    <source>
        <dbReference type="EMBL" id="CAD5212979.1"/>
    </source>
</evidence>
<protein>
    <recommendedName>
        <fullName evidence="5">EF-hand domain-containing protein</fullName>
    </recommendedName>
</protein>
<dbReference type="EMBL" id="CAJFDH010000002">
    <property type="protein sequence ID" value="CAD5212979.1"/>
    <property type="molecule type" value="Genomic_DNA"/>
</dbReference>
<gene>
    <name evidence="3" type="ORF">BOKJ2_LOCUS4780</name>
</gene>
<evidence type="ECO:0000313" key="4">
    <source>
        <dbReference type="Proteomes" id="UP000614601"/>
    </source>
</evidence>
<evidence type="ECO:0008006" key="5">
    <source>
        <dbReference type="Google" id="ProtNLM"/>
    </source>
</evidence>
<dbReference type="EMBL" id="CAJFCW020000002">
    <property type="protein sequence ID" value="CAG9098486.1"/>
    <property type="molecule type" value="Genomic_DNA"/>
</dbReference>
<evidence type="ECO:0000256" key="2">
    <source>
        <dbReference type="SAM" id="SignalP"/>
    </source>
</evidence>
<sequence>MVGSWNKMSGASSLWLILIVLVGTKVAFVRNDEVDYSTDHLKDKTCEENNPGKTCVELEQDDFGTYFVSMFLLDENNLWTVASTFSVNGSAFELFAEDNDFNSLDMVYYYGFYIPPHENEPWFYHVEKVEGRKHYRMYQADGAVTWRYEVYETGTGPTAGHYLGGALTYKGYIIMTLSFRIKEIEDFYKPDKDGRIPIREYVDEFKRQEEEEWAVLEKCRQELHWQCTIDPDTGEITPIDYLQAAQFGNLTIEVRVLHHTHEKGTKSGKSLSSTCPLQQRLPQQLPLLRQRLLRPPPLPQLPQLLPPPVPRPQPLLPQPPPPPQPSPPPRQQPPPRKRKLRNKLRKPNRKRRMNNNQMILLKLWLKVALPRLKRTLEVAKVYGSSGSVVGLAFGW</sequence>
<keyword evidence="2" id="KW-0732">Signal</keyword>
<dbReference type="Proteomes" id="UP000783686">
    <property type="component" value="Unassembled WGS sequence"/>
</dbReference>
<accession>A0A811KCM0</accession>
<comment type="caution">
    <text evidence="3">The sequence shown here is derived from an EMBL/GenBank/DDBJ whole genome shotgun (WGS) entry which is preliminary data.</text>
</comment>
<feature type="region of interest" description="Disordered" evidence="1">
    <location>
        <begin position="296"/>
        <end position="355"/>
    </location>
</feature>
<feature type="compositionally biased region" description="Pro residues" evidence="1">
    <location>
        <begin position="296"/>
        <end position="334"/>
    </location>
</feature>
<dbReference type="Proteomes" id="UP000614601">
    <property type="component" value="Unassembled WGS sequence"/>
</dbReference>